<keyword evidence="6 9" id="KW-0406">Ion transport</keyword>
<comment type="similarity">
    <text evidence="9">Belongs to the pannexin family.</text>
</comment>
<dbReference type="GO" id="GO:0005886">
    <property type="term" value="C:plasma membrane"/>
    <property type="evidence" value="ECO:0007669"/>
    <property type="project" value="UniProtKB-SubCell"/>
</dbReference>
<dbReference type="WBParaSite" id="HNAJ_0000504701-mRNA-1">
    <property type="protein sequence ID" value="HNAJ_0000504701-mRNA-1"/>
    <property type="gene ID" value="HNAJ_0000504701"/>
</dbReference>
<dbReference type="Proteomes" id="UP000278807">
    <property type="component" value="Unassembled WGS sequence"/>
</dbReference>
<reference evidence="10 11" key="2">
    <citation type="submission" date="2018-11" db="EMBL/GenBank/DDBJ databases">
        <authorList>
            <consortium name="Pathogen Informatics"/>
        </authorList>
    </citation>
    <scope>NUCLEOTIDE SEQUENCE [LARGE SCALE GENOMIC DNA]</scope>
</reference>
<name>A0A0R3TDA8_RODNA</name>
<evidence type="ECO:0000313" key="10">
    <source>
        <dbReference type="EMBL" id="VDO00905.1"/>
    </source>
</evidence>
<keyword evidence="8 9" id="KW-0407">Ion channel</keyword>
<dbReference type="STRING" id="102285.A0A0R3TDA8"/>
<dbReference type="PRINTS" id="PR01262">
    <property type="entry name" value="INNEXIN"/>
</dbReference>
<dbReference type="GO" id="GO:0005243">
    <property type="term" value="F:gap junction channel activity"/>
    <property type="evidence" value="ECO:0007669"/>
    <property type="project" value="TreeGrafter"/>
</dbReference>
<dbReference type="EMBL" id="UZAE01003986">
    <property type="protein sequence ID" value="VDO00905.1"/>
    <property type="molecule type" value="Genomic_DNA"/>
</dbReference>
<comment type="function">
    <text evidence="9">Structural component of the gap junctions.</text>
</comment>
<sequence length="443" mass="51188">MTIPLLGGLQELFRGRHGSSNDNFATLEDLADRLNRFYSMGIITICAGITMTSVYFLRPITCTSSEYPTIPNFFAYIESICWTEGTIDLRKSDRIPNTQEEWDRLRGKADISFYQWVPFCLAIQAILFFLPHLLWQSLTVNTLGDDFGALIARAKAANTTGDADIRTKLVRTCADQLFRVSRQHSRLHSGKSFKARLYRFLLTYVPGTHLFVFGKRLGNRTAFYYLIIKLLYIVNCVGQIFLIMLFLSPDGITRTDFIQFTLRLFNTLVNNREWKGSDLFPMRAICPVSLHILGHRNQLFTAICALPINMLNEKIYIFLFVWLLFVLSISVFSTLVWMSRFVFLSRSVSFLTRLLNISQDAARPTLDRNNKLVRYDKADVKDEEMLKNQFVREIGLDGYFMIQMLKNNAGDVVSGEILLSWWKIYQLVDRLEHEVEEDAVNMV</sequence>
<feature type="transmembrane region" description="Helical" evidence="9">
    <location>
        <begin position="315"/>
        <end position="337"/>
    </location>
</feature>
<keyword evidence="5 9" id="KW-1133">Transmembrane helix</keyword>
<evidence type="ECO:0000256" key="7">
    <source>
        <dbReference type="ARBA" id="ARBA00023136"/>
    </source>
</evidence>
<evidence type="ECO:0000256" key="3">
    <source>
        <dbReference type="ARBA" id="ARBA00022475"/>
    </source>
</evidence>
<proteinExistence type="inferred from homology"/>
<evidence type="ECO:0000313" key="12">
    <source>
        <dbReference type="WBParaSite" id="HNAJ_0000504701-mRNA-1"/>
    </source>
</evidence>
<dbReference type="InterPro" id="IPR000990">
    <property type="entry name" value="Innexin"/>
</dbReference>
<keyword evidence="4 9" id="KW-0812">Transmembrane</keyword>
<keyword evidence="3" id="KW-1003">Cell membrane</keyword>
<dbReference type="Pfam" id="PF00876">
    <property type="entry name" value="Innexin"/>
    <property type="match status" value="1"/>
</dbReference>
<organism evidence="12">
    <name type="scientific">Rodentolepis nana</name>
    <name type="common">Dwarf tapeworm</name>
    <name type="synonym">Hymenolepis nana</name>
    <dbReference type="NCBI Taxonomy" id="102285"/>
    <lineage>
        <taxon>Eukaryota</taxon>
        <taxon>Metazoa</taxon>
        <taxon>Spiralia</taxon>
        <taxon>Lophotrochozoa</taxon>
        <taxon>Platyhelminthes</taxon>
        <taxon>Cestoda</taxon>
        <taxon>Eucestoda</taxon>
        <taxon>Cyclophyllidea</taxon>
        <taxon>Hymenolepididae</taxon>
        <taxon>Rodentolepis</taxon>
    </lineage>
</organism>
<feature type="transmembrane region" description="Helical" evidence="9">
    <location>
        <begin position="113"/>
        <end position="135"/>
    </location>
</feature>
<evidence type="ECO:0000256" key="1">
    <source>
        <dbReference type="ARBA" id="ARBA00004651"/>
    </source>
</evidence>
<evidence type="ECO:0000313" key="11">
    <source>
        <dbReference type="Proteomes" id="UP000278807"/>
    </source>
</evidence>
<keyword evidence="7 9" id="KW-0472">Membrane</keyword>
<feature type="transmembrane region" description="Helical" evidence="9">
    <location>
        <begin position="226"/>
        <end position="247"/>
    </location>
</feature>
<gene>
    <name evidence="9" type="primary">inx</name>
    <name evidence="10" type="ORF">HNAJ_LOCUS5045</name>
</gene>
<evidence type="ECO:0000256" key="2">
    <source>
        <dbReference type="ARBA" id="ARBA00022448"/>
    </source>
</evidence>
<evidence type="ECO:0000256" key="6">
    <source>
        <dbReference type="ARBA" id="ARBA00023065"/>
    </source>
</evidence>
<comment type="subcellular location">
    <subcellularLocation>
        <location evidence="1 9">Cell membrane</location>
        <topology evidence="1 9">Multi-pass membrane protein</topology>
    </subcellularLocation>
</comment>
<feature type="transmembrane region" description="Helical" evidence="9">
    <location>
        <begin position="197"/>
        <end position="214"/>
    </location>
</feature>
<dbReference type="PANTHER" id="PTHR11893:SF36">
    <property type="entry name" value="INNEXIN-5"/>
    <property type="match status" value="1"/>
</dbReference>
<comment type="caution">
    <text evidence="9">Lacks conserved residue(s) required for the propagation of feature annotation.</text>
</comment>
<dbReference type="GO" id="GO:0005921">
    <property type="term" value="C:gap junction"/>
    <property type="evidence" value="ECO:0007669"/>
    <property type="project" value="UniProtKB-UniRule"/>
</dbReference>
<dbReference type="AlphaFoldDB" id="A0A0R3TDA8"/>
<dbReference type="OrthoDB" id="5867527at2759"/>
<dbReference type="GO" id="GO:0034220">
    <property type="term" value="P:monoatomic ion transmembrane transport"/>
    <property type="evidence" value="ECO:0007669"/>
    <property type="project" value="UniProtKB-KW"/>
</dbReference>
<keyword evidence="2 9" id="KW-0813">Transport</keyword>
<reference evidence="12" key="1">
    <citation type="submission" date="2017-02" db="UniProtKB">
        <authorList>
            <consortium name="WormBaseParasite"/>
        </authorList>
    </citation>
    <scope>IDENTIFICATION</scope>
</reference>
<keyword evidence="11" id="KW-1185">Reference proteome</keyword>
<dbReference type="PANTHER" id="PTHR11893">
    <property type="entry name" value="INNEXIN"/>
    <property type="match status" value="1"/>
</dbReference>
<accession>A0A0R3TDA8</accession>
<dbReference type="PROSITE" id="PS51013">
    <property type="entry name" value="PANNEXIN"/>
    <property type="match status" value="1"/>
</dbReference>
<protein>
    <recommendedName>
        <fullName evidence="9">Innexin</fullName>
    </recommendedName>
</protein>
<evidence type="ECO:0000256" key="5">
    <source>
        <dbReference type="ARBA" id="ARBA00022989"/>
    </source>
</evidence>
<evidence type="ECO:0000256" key="4">
    <source>
        <dbReference type="ARBA" id="ARBA00022692"/>
    </source>
</evidence>
<evidence type="ECO:0000256" key="9">
    <source>
        <dbReference type="RuleBase" id="RU010713"/>
    </source>
</evidence>
<feature type="transmembrane region" description="Helical" evidence="9">
    <location>
        <begin position="37"/>
        <end position="57"/>
    </location>
</feature>
<evidence type="ECO:0000256" key="8">
    <source>
        <dbReference type="ARBA" id="ARBA00023303"/>
    </source>
</evidence>